<feature type="compositionally biased region" description="Basic residues" evidence="9">
    <location>
        <begin position="347"/>
        <end position="357"/>
    </location>
</feature>
<organism evidence="13 14">
    <name type="scientific">Mesorhabditis spiculigera</name>
    <dbReference type="NCBI Taxonomy" id="96644"/>
    <lineage>
        <taxon>Eukaryota</taxon>
        <taxon>Metazoa</taxon>
        <taxon>Ecdysozoa</taxon>
        <taxon>Nematoda</taxon>
        <taxon>Chromadorea</taxon>
        <taxon>Rhabditida</taxon>
        <taxon>Rhabditina</taxon>
        <taxon>Rhabditomorpha</taxon>
        <taxon>Rhabditoidea</taxon>
        <taxon>Rhabditidae</taxon>
        <taxon>Mesorhabditinae</taxon>
        <taxon>Mesorhabditis</taxon>
    </lineage>
</organism>
<dbReference type="EMBL" id="CATQJA010002707">
    <property type="protein sequence ID" value="CAJ0586025.1"/>
    <property type="molecule type" value="Genomic_DNA"/>
</dbReference>
<dbReference type="Pfam" id="PF21800">
    <property type="entry name" value="KH_KRR1_2nd"/>
    <property type="match status" value="1"/>
</dbReference>
<name>A0AA36GCH7_9BILA</name>
<accession>A0AA36GCH7</accession>
<keyword evidence="14" id="KW-1185">Reference proteome</keyword>
<dbReference type="CDD" id="cd22394">
    <property type="entry name" value="KH-I_KRR1_rpt2"/>
    <property type="match status" value="1"/>
</dbReference>
<evidence type="ECO:0000256" key="1">
    <source>
        <dbReference type="ARBA" id="ARBA00004604"/>
    </source>
</evidence>
<feature type="non-terminal residue" evidence="13">
    <location>
        <position position="1"/>
    </location>
</feature>
<evidence type="ECO:0000256" key="5">
    <source>
        <dbReference type="ARBA" id="ARBA00022884"/>
    </source>
</evidence>
<keyword evidence="3" id="KW-0690">Ribosome biogenesis</keyword>
<dbReference type="Pfam" id="PF17903">
    <property type="entry name" value="KH_KRR1_1st"/>
    <property type="match status" value="1"/>
</dbReference>
<evidence type="ECO:0000259" key="11">
    <source>
        <dbReference type="Pfam" id="PF21800"/>
    </source>
</evidence>
<dbReference type="AlphaFoldDB" id="A0AA36GCH7"/>
<dbReference type="GO" id="GO:0006364">
    <property type="term" value="P:rRNA processing"/>
    <property type="evidence" value="ECO:0007669"/>
    <property type="project" value="UniProtKB-KW"/>
</dbReference>
<dbReference type="PANTHER" id="PTHR12581:SF0">
    <property type="entry name" value="KRR1 SMALL SUBUNIT PROCESSOME COMPONENT HOMOLOG"/>
    <property type="match status" value="1"/>
</dbReference>
<feature type="region of interest" description="Disordered" evidence="9">
    <location>
        <begin position="247"/>
        <end position="277"/>
    </location>
</feature>
<dbReference type="PANTHER" id="PTHR12581">
    <property type="entry name" value="HIV-1 REV BINDING PROTEIN 2, 3"/>
    <property type="match status" value="1"/>
</dbReference>
<dbReference type="InterPro" id="IPR048550">
    <property type="entry name" value="KRR1-like_KH1_euk"/>
</dbReference>
<evidence type="ECO:0000256" key="3">
    <source>
        <dbReference type="ARBA" id="ARBA00022517"/>
    </source>
</evidence>
<dbReference type="InterPro" id="IPR048548">
    <property type="entry name" value="KRR1-like_KH2"/>
</dbReference>
<evidence type="ECO:0000256" key="6">
    <source>
        <dbReference type="ARBA" id="ARBA00023242"/>
    </source>
</evidence>
<feature type="region of interest" description="Disordered" evidence="9">
    <location>
        <begin position="290"/>
        <end position="357"/>
    </location>
</feature>
<evidence type="ECO:0000256" key="4">
    <source>
        <dbReference type="ARBA" id="ARBA00022552"/>
    </source>
</evidence>
<sequence>MAPRERPKDPEEDEAVAGPKKMNFGPNKDPQWWDINTFTKDDNKNGLLEESSFSCVFPKYREKYIRECWPLLEKALKPHELKADLDLIEGTMTVRTTRKTWDPYIIIKARDLIRLISRSVPFENAAKALDDDVACEILKIAGMCSNKERFIKRRARLVGNEGATLKAIELLTECYVAIQGSTVSAVGPFHGLKQAMQIVTDCMQKNIHPIYNIKTLMIKRELAKNEKLKDENWERFLPHFKKKVQSAATTAEAKKKKAKKWKQKPEYTPYPPAQQPSKVDKMLETGEYFITEEKRERDKKREKAEKMQQRTKERIKERNATLIPKPEKPMEKVTKRKEEPTVDVASLKKKAKKLKLQ</sequence>
<feature type="region of interest" description="Disordered" evidence="9">
    <location>
        <begin position="1"/>
        <end position="29"/>
    </location>
</feature>
<evidence type="ECO:0000313" key="13">
    <source>
        <dbReference type="EMBL" id="CAJ0586025.1"/>
    </source>
</evidence>
<keyword evidence="5" id="KW-0694">RNA-binding</keyword>
<proteinExistence type="inferred from homology"/>
<dbReference type="SUPFAM" id="SSF54791">
    <property type="entry name" value="Eukaryotic type KH-domain (KH-domain type I)"/>
    <property type="match status" value="1"/>
</dbReference>
<keyword evidence="6" id="KW-0539">Nucleus</keyword>
<evidence type="ECO:0000256" key="9">
    <source>
        <dbReference type="SAM" id="MobiDB-lite"/>
    </source>
</evidence>
<evidence type="ECO:0000256" key="8">
    <source>
        <dbReference type="ARBA" id="ARBA00032993"/>
    </source>
</evidence>
<gene>
    <name evidence="13" type="ORF">MSPICULIGERA_LOCUS24033</name>
    <name evidence="12" type="ORF">MSPICULIGERA_LOCUS6941</name>
</gene>
<protein>
    <recommendedName>
        <fullName evidence="8">KRR-R motif-containing protein 1</fullName>
    </recommendedName>
</protein>
<feature type="compositionally biased region" description="Basic and acidic residues" evidence="9">
    <location>
        <begin position="291"/>
        <end position="340"/>
    </location>
</feature>
<dbReference type="EMBL" id="CATQJA010001737">
    <property type="protein sequence ID" value="CAJ0568422.1"/>
    <property type="molecule type" value="Genomic_DNA"/>
</dbReference>
<evidence type="ECO:0000313" key="14">
    <source>
        <dbReference type="Proteomes" id="UP001177023"/>
    </source>
</evidence>
<feature type="domain" description="KRR1 small subunit processome component first KH" evidence="10">
    <location>
        <begin position="51"/>
        <end position="131"/>
    </location>
</feature>
<dbReference type="InterPro" id="IPR041174">
    <property type="entry name" value="KRR1-like_KH1"/>
</dbReference>
<dbReference type="GO" id="GO:0032040">
    <property type="term" value="C:small-subunit processome"/>
    <property type="evidence" value="ECO:0007669"/>
    <property type="project" value="TreeGrafter"/>
</dbReference>
<dbReference type="GO" id="GO:0003723">
    <property type="term" value="F:RNA binding"/>
    <property type="evidence" value="ECO:0007669"/>
    <property type="project" value="UniProtKB-KW"/>
</dbReference>
<reference evidence="13" key="1">
    <citation type="submission" date="2023-06" db="EMBL/GenBank/DDBJ databases">
        <authorList>
            <person name="Delattre M."/>
        </authorList>
    </citation>
    <scope>NUCLEOTIDE SEQUENCE</scope>
    <source>
        <strain evidence="13">AF72</strain>
    </source>
</reference>
<keyword evidence="7" id="KW-0687">Ribonucleoprotein</keyword>
<dbReference type="PIRSF" id="PIRSF006515">
    <property type="entry name" value="KRR1"/>
    <property type="match status" value="1"/>
</dbReference>
<dbReference type="InterPro" id="IPR024166">
    <property type="entry name" value="rRNA_assembly_KRR1"/>
</dbReference>
<evidence type="ECO:0000256" key="7">
    <source>
        <dbReference type="ARBA" id="ARBA00023274"/>
    </source>
</evidence>
<comment type="subcellular location">
    <subcellularLocation>
        <location evidence="1">Nucleus</location>
        <location evidence="1">Nucleolus</location>
    </subcellularLocation>
</comment>
<evidence type="ECO:0000313" key="12">
    <source>
        <dbReference type="EMBL" id="CAJ0568422.1"/>
    </source>
</evidence>
<dbReference type="Proteomes" id="UP001177023">
    <property type="component" value="Unassembled WGS sequence"/>
</dbReference>
<evidence type="ECO:0000259" key="10">
    <source>
        <dbReference type="Pfam" id="PF17903"/>
    </source>
</evidence>
<keyword evidence="4" id="KW-0698">rRNA processing</keyword>
<evidence type="ECO:0000256" key="2">
    <source>
        <dbReference type="ARBA" id="ARBA00009344"/>
    </source>
</evidence>
<dbReference type="FunFam" id="3.30.1370.10:FF:000014">
    <property type="entry name" value="KRR1 small subunit processome component"/>
    <property type="match status" value="1"/>
</dbReference>
<dbReference type="Gene3D" id="3.30.1370.10">
    <property type="entry name" value="K Homology domain, type 1"/>
    <property type="match status" value="2"/>
</dbReference>
<feature type="domain" description="KRR1 small subunit processome component second KH" evidence="11">
    <location>
        <begin position="133"/>
        <end position="224"/>
    </location>
</feature>
<comment type="caution">
    <text evidence="13">The sequence shown here is derived from an EMBL/GenBank/DDBJ whole genome shotgun (WGS) entry which is preliminary data.</text>
</comment>
<comment type="similarity">
    <text evidence="2">Belongs to the KRR1 family.</text>
</comment>
<dbReference type="InterPro" id="IPR048549">
    <property type="entry name" value="KRR1-like_KH2_euk"/>
</dbReference>
<dbReference type="CDD" id="cd22393">
    <property type="entry name" value="KH-I_KRR1_rpt1"/>
    <property type="match status" value="1"/>
</dbReference>
<dbReference type="InterPro" id="IPR036612">
    <property type="entry name" value="KH_dom_type_1_sf"/>
</dbReference>